<dbReference type="AlphaFoldDB" id="A0A9D7XGB9"/>
<comment type="caution">
    <text evidence="1">The sequence shown here is derived from an EMBL/GenBank/DDBJ whole genome shotgun (WGS) entry which is preliminary data.</text>
</comment>
<protein>
    <submittedName>
        <fullName evidence="1">Uncharacterized protein</fullName>
    </submittedName>
</protein>
<dbReference type="EMBL" id="JADKFW010000004">
    <property type="protein sequence ID" value="MBK9716712.1"/>
    <property type="molecule type" value="Genomic_DNA"/>
</dbReference>
<sequence length="432" mass="47981">MLKSIYISCIFILGNYVYTWSQCTPPCADKIEDANVLCSLEELNGYTCSNTQYANPFGCSPLCPQGGTSTNTQWWAFTSFNTQATFTVTFSNCSVNGAGIQMGLWGDNQCNDIIACNENCSSQGQVSISAMLQKCRVYYFYINGCNGAICDYTISIMTSPRECNPNFKRINDDLDRNIPVCAGVTNQEFFINYPDCNCKTVFEWTLNGNVVGNDSNVILLDFPDEGDFQLCVTAYIDNPFSGSTCDQYGPECSTIHVRRETNNQTPKLITNQLLCAFDTSCAEINLDDPQSVKFFRWHTIGGTIITQNPELMNSVCILWNQQNGENGKVCVDYQTDCGQSQTFCKDVMFGLGVKEIAGQNETIRGLSTMLAARIPTGQWQKLSGPGKVNFSNINVRNSKISVSKYGIYVLSWTFQKNGCLIQGLVTLKFIRA</sequence>
<reference evidence="1 2" key="1">
    <citation type="submission" date="2020-10" db="EMBL/GenBank/DDBJ databases">
        <title>Connecting structure to function with the recovery of over 1000 high-quality activated sludge metagenome-assembled genomes encoding full-length rRNA genes using long-read sequencing.</title>
        <authorList>
            <person name="Singleton C.M."/>
            <person name="Petriglieri F."/>
            <person name="Kristensen J.M."/>
            <person name="Kirkegaard R.H."/>
            <person name="Michaelsen T.Y."/>
            <person name="Andersen M.H."/>
            <person name="Karst S.M."/>
            <person name="Dueholm M.S."/>
            <person name="Nielsen P.H."/>
            <person name="Albertsen M."/>
        </authorList>
    </citation>
    <scope>NUCLEOTIDE SEQUENCE [LARGE SCALE GENOMIC DNA]</scope>
    <source>
        <strain evidence="1">Ribe_18-Q3-R11-54_BAT3C.373</strain>
    </source>
</reference>
<organism evidence="1 2">
    <name type="scientific">Candidatus Defluviibacterium haderslevense</name>
    <dbReference type="NCBI Taxonomy" id="2981993"/>
    <lineage>
        <taxon>Bacteria</taxon>
        <taxon>Pseudomonadati</taxon>
        <taxon>Bacteroidota</taxon>
        <taxon>Saprospiria</taxon>
        <taxon>Saprospirales</taxon>
        <taxon>Saprospiraceae</taxon>
        <taxon>Candidatus Defluviibacterium</taxon>
    </lineage>
</organism>
<name>A0A9D7XGB9_9BACT</name>
<gene>
    <name evidence="1" type="ORF">IPO85_04205</name>
</gene>
<dbReference type="Proteomes" id="UP000808349">
    <property type="component" value="Unassembled WGS sequence"/>
</dbReference>
<accession>A0A9D7XGB9</accession>
<evidence type="ECO:0000313" key="1">
    <source>
        <dbReference type="EMBL" id="MBK9716712.1"/>
    </source>
</evidence>
<proteinExistence type="predicted"/>
<evidence type="ECO:0000313" key="2">
    <source>
        <dbReference type="Proteomes" id="UP000808349"/>
    </source>
</evidence>